<reference evidence="1" key="2">
    <citation type="submission" date="2022-01" db="EMBL/GenBank/DDBJ databases">
        <authorList>
            <person name="Zivanovic Y."/>
            <person name="Moreira D."/>
            <person name="Lopez-Garcia P."/>
        </authorList>
    </citation>
    <scope>NUCLEOTIDE SEQUENCE</scope>
    <source>
        <strain evidence="1">G9</strain>
    </source>
</reference>
<sequence>MVRDLFHNQVKTALIKDGWTITHDPYSVKISEAIKVQIDLGAESTIAAQRDQEKIAVEIKSFISDSDISEFHGALGQYLNYLQALELKDPQRILYLAIPIDTYTEFFQIPFIQSSIKKYQINLIVYNPIQEEIQQWIKFSTTEN</sequence>
<gene>
    <name evidence="1" type="ORF">L3556_03465</name>
</gene>
<reference evidence="1" key="1">
    <citation type="journal article" date="2022" name="Genome Biol. Evol.">
        <title>A New Gene Family Diagnostic for Intracellular Biomineralization of Amorphous Ca Carbonates by Cyanobacteria.</title>
        <authorList>
            <person name="Benzerara K."/>
            <person name="Duprat E."/>
            <person name="Bitard-Feildel T."/>
            <person name="Caumes G."/>
            <person name="Cassier-Chauvat C."/>
            <person name="Chauvat F."/>
            <person name="Dezi M."/>
            <person name="Diop S.I."/>
            <person name="Gaschignard G."/>
            <person name="Gorgen S."/>
            <person name="Gugger M."/>
            <person name="Lopez-Garcia P."/>
            <person name="Millet M."/>
            <person name="Skouri-Panet F."/>
            <person name="Moreira D."/>
            <person name="Callebaut I."/>
        </authorList>
    </citation>
    <scope>NUCLEOTIDE SEQUENCE</scope>
    <source>
        <strain evidence="1">G9</strain>
    </source>
</reference>
<dbReference type="Proteomes" id="UP001154265">
    <property type="component" value="Unassembled WGS sequence"/>
</dbReference>
<comment type="caution">
    <text evidence="1">The sequence shown here is derived from an EMBL/GenBank/DDBJ whole genome shotgun (WGS) entry which is preliminary data.</text>
</comment>
<evidence type="ECO:0000313" key="1">
    <source>
        <dbReference type="EMBL" id="MDG2989996.1"/>
    </source>
</evidence>
<dbReference type="RefSeq" id="WP_277867588.1">
    <property type="nucleotide sequence ID" value="NZ_JAKKUT010000002.1"/>
</dbReference>
<keyword evidence="2" id="KW-1185">Reference proteome</keyword>
<name>A0ABT6EW34_9SYNE</name>
<dbReference type="SUPFAM" id="SSF52980">
    <property type="entry name" value="Restriction endonuclease-like"/>
    <property type="match status" value="1"/>
</dbReference>
<dbReference type="EMBL" id="JAKKUT010000002">
    <property type="protein sequence ID" value="MDG2989996.1"/>
    <property type="molecule type" value="Genomic_DNA"/>
</dbReference>
<dbReference type="CDD" id="cd22366">
    <property type="entry name" value="XisH-like"/>
    <property type="match status" value="1"/>
</dbReference>
<evidence type="ECO:0000313" key="2">
    <source>
        <dbReference type="Proteomes" id="UP001154265"/>
    </source>
</evidence>
<organism evidence="1 2">
    <name type="scientific">Candidatus Synechococcus calcipolaris G9</name>
    <dbReference type="NCBI Taxonomy" id="1497997"/>
    <lineage>
        <taxon>Bacteria</taxon>
        <taxon>Bacillati</taxon>
        <taxon>Cyanobacteriota</taxon>
        <taxon>Cyanophyceae</taxon>
        <taxon>Synechococcales</taxon>
        <taxon>Synechococcaceae</taxon>
        <taxon>Synechococcus</taxon>
    </lineage>
</organism>
<protein>
    <submittedName>
        <fullName evidence="1">XisH family protein</fullName>
    </submittedName>
</protein>
<proteinExistence type="predicted"/>
<dbReference type="InterPro" id="IPR011856">
    <property type="entry name" value="tRNA_endonuc-like_dom_sf"/>
</dbReference>
<dbReference type="InterPro" id="IPR011335">
    <property type="entry name" value="Restrct_endonuc-II-like"/>
</dbReference>
<dbReference type="InterPro" id="IPR014919">
    <property type="entry name" value="XisH"/>
</dbReference>
<dbReference type="Pfam" id="PF08814">
    <property type="entry name" value="XisH"/>
    <property type="match status" value="1"/>
</dbReference>
<accession>A0ABT6EW34</accession>
<dbReference type="Gene3D" id="3.40.1350.10">
    <property type="match status" value="1"/>
</dbReference>